<evidence type="ECO:0000259" key="2">
    <source>
        <dbReference type="PROSITE" id="PS50846"/>
    </source>
</evidence>
<dbReference type="SUPFAM" id="SSF55008">
    <property type="entry name" value="HMA, heavy metal-associated domain"/>
    <property type="match status" value="1"/>
</dbReference>
<evidence type="ECO:0000313" key="4">
    <source>
        <dbReference type="Proteomes" id="UP000051638"/>
    </source>
</evidence>
<accession>A0A0R2D008</accession>
<dbReference type="AlphaFoldDB" id="A0A0R2D008"/>
<dbReference type="InterPro" id="IPR036163">
    <property type="entry name" value="HMA_dom_sf"/>
</dbReference>
<protein>
    <recommendedName>
        <fullName evidence="2">HMA domain-containing protein</fullName>
    </recommendedName>
</protein>
<gene>
    <name evidence="3" type="ORF">FC24_GL001819</name>
</gene>
<dbReference type="CDD" id="cd00371">
    <property type="entry name" value="HMA"/>
    <property type="match status" value="1"/>
</dbReference>
<dbReference type="InterPro" id="IPR006121">
    <property type="entry name" value="HMA_dom"/>
</dbReference>
<sequence>MKRAILQLGALTCPSCMQKIENAVKQQAGVDKVKVLFNASKVKADFDADQTSAESLADVVEKLGYDVEKIKVK</sequence>
<proteinExistence type="predicted"/>
<dbReference type="PROSITE" id="PS01047">
    <property type="entry name" value="HMA_1"/>
    <property type="match status" value="1"/>
</dbReference>
<dbReference type="STRING" id="1423796.FC24_GL001819"/>
<keyword evidence="1" id="KW-0479">Metal-binding</keyword>
<reference evidence="3 4" key="1">
    <citation type="journal article" date="2015" name="Genome Announc.">
        <title>Expanding the biotechnology potential of lactobacilli through comparative genomics of 213 strains and associated genera.</title>
        <authorList>
            <person name="Sun Z."/>
            <person name="Harris H.M."/>
            <person name="McCann A."/>
            <person name="Guo C."/>
            <person name="Argimon S."/>
            <person name="Zhang W."/>
            <person name="Yang X."/>
            <person name="Jeffery I.B."/>
            <person name="Cooney J.C."/>
            <person name="Kagawa T.F."/>
            <person name="Liu W."/>
            <person name="Song Y."/>
            <person name="Salvetti E."/>
            <person name="Wrobel A."/>
            <person name="Rasinkangas P."/>
            <person name="Parkhill J."/>
            <person name="Rea M.C."/>
            <person name="O'Sullivan O."/>
            <person name="Ritari J."/>
            <person name="Douillard F.P."/>
            <person name="Paul Ross R."/>
            <person name="Yang R."/>
            <person name="Briner A.E."/>
            <person name="Felis G.E."/>
            <person name="de Vos W.M."/>
            <person name="Barrangou R."/>
            <person name="Klaenhammer T.R."/>
            <person name="Caufield P.W."/>
            <person name="Cui Y."/>
            <person name="Zhang H."/>
            <person name="O'Toole P.W."/>
        </authorList>
    </citation>
    <scope>NUCLEOTIDE SEQUENCE [LARGE SCALE GENOMIC DNA]</scope>
    <source>
        <strain evidence="3 4">DSM 20253</strain>
    </source>
</reference>
<dbReference type="Proteomes" id="UP000051638">
    <property type="component" value="Unassembled WGS sequence"/>
</dbReference>
<dbReference type="GO" id="GO:0046872">
    <property type="term" value="F:metal ion binding"/>
    <property type="evidence" value="ECO:0007669"/>
    <property type="project" value="UniProtKB-KW"/>
</dbReference>
<dbReference type="PATRIC" id="fig|1423796.3.peg.1844"/>
<dbReference type="EMBL" id="AYYI01000049">
    <property type="protein sequence ID" value="KRM97045.1"/>
    <property type="molecule type" value="Genomic_DNA"/>
</dbReference>
<organism evidence="3 4">
    <name type="scientific">Loigolactobacillus rennini DSM 20253</name>
    <dbReference type="NCBI Taxonomy" id="1423796"/>
    <lineage>
        <taxon>Bacteria</taxon>
        <taxon>Bacillati</taxon>
        <taxon>Bacillota</taxon>
        <taxon>Bacilli</taxon>
        <taxon>Lactobacillales</taxon>
        <taxon>Lactobacillaceae</taxon>
        <taxon>Loigolactobacillus</taxon>
    </lineage>
</organism>
<dbReference type="Gene3D" id="3.30.70.100">
    <property type="match status" value="1"/>
</dbReference>
<comment type="caution">
    <text evidence="3">The sequence shown here is derived from an EMBL/GenBank/DDBJ whole genome shotgun (WGS) entry which is preliminary data.</text>
</comment>
<keyword evidence="4" id="KW-1185">Reference proteome</keyword>
<dbReference type="Pfam" id="PF00403">
    <property type="entry name" value="HMA"/>
    <property type="match status" value="1"/>
</dbReference>
<dbReference type="PROSITE" id="PS50846">
    <property type="entry name" value="HMA_2"/>
    <property type="match status" value="1"/>
</dbReference>
<evidence type="ECO:0000313" key="3">
    <source>
        <dbReference type="EMBL" id="KRM97045.1"/>
    </source>
</evidence>
<dbReference type="InterPro" id="IPR017969">
    <property type="entry name" value="Heavy-metal-associated_CS"/>
</dbReference>
<name>A0A0R2D008_9LACO</name>
<feature type="domain" description="HMA" evidence="2">
    <location>
        <begin position="2"/>
        <end position="68"/>
    </location>
</feature>
<dbReference type="RefSeq" id="WP_057874258.1">
    <property type="nucleotide sequence ID" value="NZ_AYYI01000049.1"/>
</dbReference>
<dbReference type="OrthoDB" id="2721717at2"/>
<evidence type="ECO:0000256" key="1">
    <source>
        <dbReference type="ARBA" id="ARBA00022723"/>
    </source>
</evidence>
<dbReference type="FunFam" id="3.30.70.100:FF:000001">
    <property type="entry name" value="ATPase copper transporting beta"/>
    <property type="match status" value="1"/>
</dbReference>